<evidence type="ECO:0000256" key="5">
    <source>
        <dbReference type="SAM" id="Phobius"/>
    </source>
</evidence>
<dbReference type="AlphaFoldDB" id="F7BL82"/>
<dbReference type="PANTHER" id="PTHR23503">
    <property type="entry name" value="SOLUTE CARRIER FAMILY 2"/>
    <property type="match status" value="1"/>
</dbReference>
<sequence length="286" mass="32000">MEPLEEMAEILPNVSASSIEKQKLSWWAFWSVFLTYFAGGFQYGYSIGSVNAAAVPIQTALQDYHMMRHNQTMTENQLQVKWVSILACFPVGGIIGSFFVNQLRKFEYRKTLAILHSATVLASILLALTYAGKAFELLIVGRLIIGFVTATAGTGIAPLYMVEVSPRHLRGILGALFSLSISTGNLLANIFGLEQLLGNNSLWPVLLFFTCVPSLLLLTFCYFMAPGPRSLYFAEQNQSATETLLKRLRKTDDVSEELQDLRDEYAKRDAEERVTIKQVECFLCNI</sequence>
<evidence type="ECO:0000256" key="4">
    <source>
        <dbReference type="ARBA" id="ARBA00023136"/>
    </source>
</evidence>
<dbReference type="Ensembl" id="ENSCINT00000024732.2">
    <property type="protein sequence ID" value="ENSCINP00000024486.2"/>
    <property type="gene ID" value="ENSCING00000013296.2"/>
</dbReference>
<reference evidence="7" key="2">
    <citation type="journal article" date="2008" name="Genome Biol.">
        <title>Improved genome assembly and evidence-based global gene model set for the chordate Ciona intestinalis: new insight into intron and operon populations.</title>
        <authorList>
            <person name="Satou Y."/>
            <person name="Mineta K."/>
            <person name="Ogasawara M."/>
            <person name="Sasakura Y."/>
            <person name="Shoguchi E."/>
            <person name="Ueno K."/>
            <person name="Yamada L."/>
            <person name="Matsumoto J."/>
            <person name="Wasserscheid J."/>
            <person name="Dewar K."/>
            <person name="Wiley G.B."/>
            <person name="Macmil S.L."/>
            <person name="Roe B.A."/>
            <person name="Zeller R.W."/>
            <person name="Hastings K.E."/>
            <person name="Lemaire P."/>
            <person name="Lindquist E."/>
            <person name="Endo T."/>
            <person name="Hotta K."/>
            <person name="Inaba K."/>
        </authorList>
    </citation>
    <scope>NUCLEOTIDE SEQUENCE [LARGE SCALE GENOMIC DNA]</scope>
    <source>
        <strain evidence="7">wild type</strain>
    </source>
</reference>
<comment type="subcellular location">
    <subcellularLocation>
        <location evidence="1">Membrane</location>
        <topology evidence="1">Multi-pass membrane protein</topology>
    </subcellularLocation>
</comment>
<feature type="transmembrane region" description="Helical" evidence="5">
    <location>
        <begin position="203"/>
        <end position="225"/>
    </location>
</feature>
<reference evidence="7" key="3">
    <citation type="submission" date="2025-08" db="UniProtKB">
        <authorList>
            <consortium name="Ensembl"/>
        </authorList>
    </citation>
    <scope>IDENTIFICATION</scope>
</reference>
<dbReference type="InterPro" id="IPR020846">
    <property type="entry name" value="MFS_dom"/>
</dbReference>
<keyword evidence="3 5" id="KW-1133">Transmembrane helix</keyword>
<keyword evidence="4 5" id="KW-0472">Membrane</keyword>
<evidence type="ECO:0000256" key="3">
    <source>
        <dbReference type="ARBA" id="ARBA00022989"/>
    </source>
</evidence>
<evidence type="ECO:0000259" key="6">
    <source>
        <dbReference type="PROSITE" id="PS50850"/>
    </source>
</evidence>
<dbReference type="GO" id="GO:0046323">
    <property type="term" value="P:D-glucose import"/>
    <property type="evidence" value="ECO:0000318"/>
    <property type="project" value="GO_Central"/>
</dbReference>
<reference evidence="8" key="1">
    <citation type="journal article" date="2002" name="Science">
        <title>The draft genome of Ciona intestinalis: insights into chordate and vertebrate origins.</title>
        <authorList>
            <person name="Dehal P."/>
            <person name="Satou Y."/>
            <person name="Campbell R.K."/>
            <person name="Chapman J."/>
            <person name="Degnan B."/>
            <person name="De Tomaso A."/>
            <person name="Davidson B."/>
            <person name="Di Gregorio A."/>
            <person name="Gelpke M."/>
            <person name="Goodstein D.M."/>
            <person name="Harafuji N."/>
            <person name="Hastings K.E."/>
            <person name="Ho I."/>
            <person name="Hotta K."/>
            <person name="Huang W."/>
            <person name="Kawashima T."/>
            <person name="Lemaire P."/>
            <person name="Martinez D."/>
            <person name="Meinertzhagen I.A."/>
            <person name="Necula S."/>
            <person name="Nonaka M."/>
            <person name="Putnam N."/>
            <person name="Rash S."/>
            <person name="Saiga H."/>
            <person name="Satake M."/>
            <person name="Terry A."/>
            <person name="Yamada L."/>
            <person name="Wang H.G."/>
            <person name="Awazu S."/>
            <person name="Azumi K."/>
            <person name="Boore J."/>
            <person name="Branno M."/>
            <person name="Chin-Bow S."/>
            <person name="DeSantis R."/>
            <person name="Doyle S."/>
            <person name="Francino P."/>
            <person name="Keys D.N."/>
            <person name="Haga S."/>
            <person name="Hayashi H."/>
            <person name="Hino K."/>
            <person name="Imai K.S."/>
            <person name="Inaba K."/>
            <person name="Kano S."/>
            <person name="Kobayashi K."/>
            <person name="Kobayashi M."/>
            <person name="Lee B.I."/>
            <person name="Makabe K.W."/>
            <person name="Manohar C."/>
            <person name="Matassi G."/>
            <person name="Medina M."/>
            <person name="Mochizuki Y."/>
            <person name="Mount S."/>
            <person name="Morishita T."/>
            <person name="Miura S."/>
            <person name="Nakayama A."/>
            <person name="Nishizaka S."/>
            <person name="Nomoto H."/>
            <person name="Ohta F."/>
            <person name="Oishi K."/>
            <person name="Rigoutsos I."/>
            <person name="Sano M."/>
            <person name="Sasaki A."/>
            <person name="Sasakura Y."/>
            <person name="Shoguchi E."/>
            <person name="Shin-i T."/>
            <person name="Spagnuolo A."/>
            <person name="Stainier D."/>
            <person name="Suzuki M.M."/>
            <person name="Tassy O."/>
            <person name="Takatori N."/>
            <person name="Tokuoka M."/>
            <person name="Yagi K."/>
            <person name="Yoshizaki F."/>
            <person name="Wada S."/>
            <person name="Zhang C."/>
            <person name="Hyatt P.D."/>
            <person name="Larimer F."/>
            <person name="Detter C."/>
            <person name="Doggett N."/>
            <person name="Glavina T."/>
            <person name="Hawkins T."/>
            <person name="Richardson P."/>
            <person name="Lucas S."/>
            <person name="Kohara Y."/>
            <person name="Levine M."/>
            <person name="Satoh N."/>
            <person name="Rokhsar D.S."/>
        </authorList>
    </citation>
    <scope>NUCLEOTIDE SEQUENCE [LARGE SCALE GENOMIC DNA]</scope>
</reference>
<accession>F7BL82</accession>
<dbReference type="OMA" id="SANYFEM"/>
<dbReference type="GO" id="GO:0055056">
    <property type="term" value="F:D-glucose transmembrane transporter activity"/>
    <property type="evidence" value="ECO:0000318"/>
    <property type="project" value="GO_Central"/>
</dbReference>
<feature type="transmembrane region" description="Helical" evidence="5">
    <location>
        <begin position="24"/>
        <end position="45"/>
    </location>
</feature>
<dbReference type="Proteomes" id="UP000008144">
    <property type="component" value="Chromosome 8"/>
</dbReference>
<feature type="transmembrane region" description="Helical" evidence="5">
    <location>
        <begin position="82"/>
        <end position="100"/>
    </location>
</feature>
<proteinExistence type="predicted"/>
<dbReference type="InterPro" id="IPR036259">
    <property type="entry name" value="MFS_trans_sf"/>
</dbReference>
<evidence type="ECO:0000256" key="1">
    <source>
        <dbReference type="ARBA" id="ARBA00004141"/>
    </source>
</evidence>
<dbReference type="Gene3D" id="1.20.1250.20">
    <property type="entry name" value="MFS general substrate transporter like domains"/>
    <property type="match status" value="1"/>
</dbReference>
<dbReference type="InterPro" id="IPR045263">
    <property type="entry name" value="GLUT"/>
</dbReference>
<keyword evidence="8" id="KW-1185">Reference proteome</keyword>
<protein>
    <recommendedName>
        <fullName evidence="6">Major facilitator superfamily (MFS) profile domain-containing protein</fullName>
    </recommendedName>
</protein>
<feature type="transmembrane region" description="Helical" evidence="5">
    <location>
        <begin position="112"/>
        <end position="131"/>
    </location>
</feature>
<evidence type="ECO:0000256" key="2">
    <source>
        <dbReference type="ARBA" id="ARBA00022692"/>
    </source>
</evidence>
<dbReference type="GO" id="GO:0005886">
    <property type="term" value="C:plasma membrane"/>
    <property type="evidence" value="ECO:0000318"/>
    <property type="project" value="GO_Central"/>
</dbReference>
<dbReference type="GeneTree" id="ENSGT00940000166877"/>
<dbReference type="GO" id="GO:0070837">
    <property type="term" value="P:dehydroascorbic acid transport"/>
    <property type="evidence" value="ECO:0000318"/>
    <property type="project" value="GO_Central"/>
</dbReference>
<organism evidence="7 8">
    <name type="scientific">Ciona intestinalis</name>
    <name type="common">Transparent sea squirt</name>
    <name type="synonym">Ascidia intestinalis</name>
    <dbReference type="NCBI Taxonomy" id="7719"/>
    <lineage>
        <taxon>Eukaryota</taxon>
        <taxon>Metazoa</taxon>
        <taxon>Chordata</taxon>
        <taxon>Tunicata</taxon>
        <taxon>Ascidiacea</taxon>
        <taxon>Phlebobranchia</taxon>
        <taxon>Cionidae</taxon>
        <taxon>Ciona</taxon>
    </lineage>
</organism>
<dbReference type="HOGENOM" id="CLU_973057_0_0_1"/>
<dbReference type="STRING" id="7719.ENSCINP00000024486"/>
<dbReference type="PANTHER" id="PTHR23503:SF132">
    <property type="entry name" value="SOLUTE CARRIER FAMILY 2, FACILITATED GLUCOSE TRANSPORTER MEMBER 5-LIKE"/>
    <property type="match status" value="1"/>
</dbReference>
<dbReference type="InterPro" id="IPR005828">
    <property type="entry name" value="MFS_sugar_transport-like"/>
</dbReference>
<feature type="transmembrane region" description="Helical" evidence="5">
    <location>
        <begin position="137"/>
        <end position="160"/>
    </location>
</feature>
<evidence type="ECO:0000313" key="8">
    <source>
        <dbReference type="Proteomes" id="UP000008144"/>
    </source>
</evidence>
<dbReference type="Pfam" id="PF00083">
    <property type="entry name" value="Sugar_tr"/>
    <property type="match status" value="1"/>
</dbReference>
<dbReference type="SUPFAM" id="SSF103473">
    <property type="entry name" value="MFS general substrate transporter"/>
    <property type="match status" value="1"/>
</dbReference>
<reference evidence="7" key="4">
    <citation type="submission" date="2025-09" db="UniProtKB">
        <authorList>
            <consortium name="Ensembl"/>
        </authorList>
    </citation>
    <scope>IDENTIFICATION</scope>
</reference>
<feature type="domain" description="Major facilitator superfamily (MFS) profile" evidence="6">
    <location>
        <begin position="32"/>
        <end position="286"/>
    </location>
</feature>
<feature type="transmembrane region" description="Helical" evidence="5">
    <location>
        <begin position="172"/>
        <end position="191"/>
    </location>
</feature>
<dbReference type="PROSITE" id="PS50850">
    <property type="entry name" value="MFS"/>
    <property type="match status" value="1"/>
</dbReference>
<dbReference type="EMBL" id="EAAA01002625">
    <property type="status" value="NOT_ANNOTATED_CDS"/>
    <property type="molecule type" value="Genomic_DNA"/>
</dbReference>
<dbReference type="InParanoid" id="F7BL82"/>
<name>F7BL82_CIOIN</name>
<evidence type="ECO:0000313" key="7">
    <source>
        <dbReference type="Ensembl" id="ENSCINP00000024486.2"/>
    </source>
</evidence>
<keyword evidence="2 5" id="KW-0812">Transmembrane</keyword>